<proteinExistence type="predicted"/>
<name>A0AA39FH91_MICHY</name>
<dbReference type="Proteomes" id="UP001168972">
    <property type="component" value="Unassembled WGS sequence"/>
</dbReference>
<sequence length="146" mass="16928">SFYDNNPTYSTHPTIFTFIETLKQFQIDTYIRIQSLGEIPNIRDPVVRRRKLLISRGLKKKSIPILGTNFGTSGMKTVKTKFEENIVVTMNEEFTAFLPSRIVKYLLKERDQYKLLSDAVTNGTFTIHYIGGQYGESEFLYIETEI</sequence>
<gene>
    <name evidence="1" type="ORF">PV327_011533</name>
</gene>
<dbReference type="AlphaFoldDB" id="A0AA39FH91"/>
<accession>A0AA39FH91</accession>
<comment type="caution">
    <text evidence="1">The sequence shown here is derived from an EMBL/GenBank/DDBJ whole genome shotgun (WGS) entry which is preliminary data.</text>
</comment>
<reference evidence="1" key="2">
    <citation type="submission" date="2023-03" db="EMBL/GenBank/DDBJ databases">
        <authorList>
            <person name="Inwood S.N."/>
            <person name="Skelly J.G."/>
            <person name="Guhlin J."/>
            <person name="Harrop T.W.R."/>
            <person name="Goldson S.G."/>
            <person name="Dearden P.K."/>
        </authorList>
    </citation>
    <scope>NUCLEOTIDE SEQUENCE</scope>
    <source>
        <strain evidence="1">Lincoln</strain>
        <tissue evidence="1">Whole body</tissue>
    </source>
</reference>
<protein>
    <submittedName>
        <fullName evidence="1">Uncharacterized protein</fullName>
    </submittedName>
</protein>
<reference evidence="1" key="1">
    <citation type="journal article" date="2023" name="bioRxiv">
        <title>Scaffold-level genome assemblies of two parasitoid biocontrol wasps reveal the parthenogenesis mechanism and an associated novel virus.</title>
        <authorList>
            <person name="Inwood S."/>
            <person name="Skelly J."/>
            <person name="Guhlin J."/>
            <person name="Harrop T."/>
            <person name="Goldson S."/>
            <person name="Dearden P."/>
        </authorList>
    </citation>
    <scope>NUCLEOTIDE SEQUENCE</scope>
    <source>
        <strain evidence="1">Lincoln</strain>
        <tissue evidence="1">Whole body</tissue>
    </source>
</reference>
<feature type="non-terminal residue" evidence="1">
    <location>
        <position position="1"/>
    </location>
</feature>
<evidence type="ECO:0000313" key="2">
    <source>
        <dbReference type="Proteomes" id="UP001168972"/>
    </source>
</evidence>
<keyword evidence="2" id="KW-1185">Reference proteome</keyword>
<evidence type="ECO:0000313" key="1">
    <source>
        <dbReference type="EMBL" id="KAK0169503.1"/>
    </source>
</evidence>
<dbReference type="EMBL" id="JAQQBR010000934">
    <property type="protein sequence ID" value="KAK0169503.1"/>
    <property type="molecule type" value="Genomic_DNA"/>
</dbReference>
<organism evidence="1 2">
    <name type="scientific">Microctonus hyperodae</name>
    <name type="common">Parasitoid wasp</name>
    <dbReference type="NCBI Taxonomy" id="165561"/>
    <lineage>
        <taxon>Eukaryota</taxon>
        <taxon>Metazoa</taxon>
        <taxon>Ecdysozoa</taxon>
        <taxon>Arthropoda</taxon>
        <taxon>Hexapoda</taxon>
        <taxon>Insecta</taxon>
        <taxon>Pterygota</taxon>
        <taxon>Neoptera</taxon>
        <taxon>Endopterygota</taxon>
        <taxon>Hymenoptera</taxon>
        <taxon>Apocrita</taxon>
        <taxon>Ichneumonoidea</taxon>
        <taxon>Braconidae</taxon>
        <taxon>Euphorinae</taxon>
        <taxon>Microctonus</taxon>
    </lineage>
</organism>